<keyword evidence="3" id="KW-1185">Reference proteome</keyword>
<dbReference type="Proteomes" id="UP001075354">
    <property type="component" value="Unassembled WGS sequence"/>
</dbReference>
<protein>
    <recommendedName>
        <fullName evidence="1">C2H2-type domain-containing protein</fullName>
    </recommendedName>
</protein>
<dbReference type="InterPro" id="IPR033375">
    <property type="entry name" value="Cggbp1"/>
</dbReference>
<evidence type="ECO:0000313" key="3">
    <source>
        <dbReference type="Proteomes" id="UP001075354"/>
    </source>
</evidence>
<dbReference type="AlphaFoldDB" id="A0AAV7X3Q5"/>
<sequence length="210" mass="23950">MYVFDKQSKIMHCKFCNCRVDWERKSSVDNHIKSTGHKVAKEKFKTNKIKRQASVGDCFDQARKAKQDRAEFTKSVAHAFVQANIPVHKLDHKAIRKLFNKYIPGGGDLPSARTLRDKYVPLLKKEFDEKLEAKLKGRKIAVLCNETTNRKGEAAFVTIFEVLPSAEETECFLMVASVKILSAANADTTSKAIIQVNFNFNKKYLRGYEN</sequence>
<organism evidence="2 3">
    <name type="scientific">Megalurothrips usitatus</name>
    <name type="common">bean blossom thrips</name>
    <dbReference type="NCBI Taxonomy" id="439358"/>
    <lineage>
        <taxon>Eukaryota</taxon>
        <taxon>Metazoa</taxon>
        <taxon>Ecdysozoa</taxon>
        <taxon>Arthropoda</taxon>
        <taxon>Hexapoda</taxon>
        <taxon>Insecta</taxon>
        <taxon>Pterygota</taxon>
        <taxon>Neoptera</taxon>
        <taxon>Paraneoptera</taxon>
        <taxon>Thysanoptera</taxon>
        <taxon>Terebrantia</taxon>
        <taxon>Thripoidea</taxon>
        <taxon>Thripidae</taxon>
        <taxon>Megalurothrips</taxon>
    </lineage>
</organism>
<reference evidence="2" key="1">
    <citation type="submission" date="2022-12" db="EMBL/GenBank/DDBJ databases">
        <title>Chromosome-level genome assembly of the bean flower thrips Megalurothrips usitatus.</title>
        <authorList>
            <person name="Ma L."/>
            <person name="Liu Q."/>
            <person name="Li H."/>
            <person name="Cai W."/>
        </authorList>
    </citation>
    <scope>NUCLEOTIDE SEQUENCE</scope>
    <source>
        <strain evidence="2">Cailab_2022a</strain>
    </source>
</reference>
<comment type="caution">
    <text evidence="2">The sequence shown here is derived from an EMBL/GenBank/DDBJ whole genome shotgun (WGS) entry which is preliminary data.</text>
</comment>
<evidence type="ECO:0000313" key="2">
    <source>
        <dbReference type="EMBL" id="KAJ1519192.1"/>
    </source>
</evidence>
<dbReference type="GO" id="GO:0005634">
    <property type="term" value="C:nucleus"/>
    <property type="evidence" value="ECO:0007669"/>
    <property type="project" value="InterPro"/>
</dbReference>
<dbReference type="GO" id="GO:0006357">
    <property type="term" value="P:regulation of transcription by RNA polymerase II"/>
    <property type="evidence" value="ECO:0007669"/>
    <property type="project" value="InterPro"/>
</dbReference>
<dbReference type="PANTHER" id="PTHR32344">
    <property type="entry name" value="U1-TYPE DOMAIN-CONTAINING PROTEIN"/>
    <property type="match status" value="1"/>
</dbReference>
<gene>
    <name evidence="2" type="ORF">ONE63_011202</name>
</gene>
<dbReference type="PANTHER" id="PTHR32344:SF1">
    <property type="entry name" value="U1-TYPE DOMAIN-CONTAINING PROTEIN"/>
    <property type="match status" value="1"/>
</dbReference>
<accession>A0AAV7X3Q5</accession>
<evidence type="ECO:0000259" key="1">
    <source>
        <dbReference type="PROSITE" id="PS00028"/>
    </source>
</evidence>
<feature type="domain" description="C2H2-type" evidence="1">
    <location>
        <begin position="13"/>
        <end position="37"/>
    </location>
</feature>
<name>A0AAV7X3Q5_9NEOP</name>
<proteinExistence type="predicted"/>
<dbReference type="GO" id="GO:0003690">
    <property type="term" value="F:double-stranded DNA binding"/>
    <property type="evidence" value="ECO:0007669"/>
    <property type="project" value="InterPro"/>
</dbReference>
<dbReference type="EMBL" id="JAPTSV010000431">
    <property type="protein sequence ID" value="KAJ1519192.1"/>
    <property type="molecule type" value="Genomic_DNA"/>
</dbReference>
<dbReference type="PROSITE" id="PS00028">
    <property type="entry name" value="ZINC_FINGER_C2H2_1"/>
    <property type="match status" value="1"/>
</dbReference>
<dbReference type="InterPro" id="IPR013087">
    <property type="entry name" value="Znf_C2H2_type"/>
</dbReference>